<feature type="binding site" evidence="7">
    <location>
        <begin position="208"/>
        <end position="215"/>
    </location>
    <ligand>
        <name>GTP</name>
        <dbReference type="ChEBI" id="CHEBI:37565"/>
    </ligand>
</feature>
<evidence type="ECO:0000256" key="2">
    <source>
        <dbReference type="ARBA" id="ARBA00022490"/>
    </source>
</evidence>
<evidence type="ECO:0000313" key="11">
    <source>
        <dbReference type="EMBL" id="CAI7991986.1"/>
    </source>
</evidence>
<feature type="binding site" evidence="7">
    <location>
        <begin position="255"/>
        <end position="258"/>
    </location>
    <ligand>
        <name>GTP</name>
        <dbReference type="ChEBI" id="CHEBI:37565"/>
    </ligand>
</feature>
<dbReference type="InterPro" id="IPR006073">
    <property type="entry name" value="GTP-bd"/>
</dbReference>
<dbReference type="CDD" id="cd01878">
    <property type="entry name" value="HflX"/>
    <property type="match status" value="1"/>
</dbReference>
<keyword evidence="3 8" id="KW-0479">Metal-binding</keyword>
<dbReference type="SUPFAM" id="SSF52540">
    <property type="entry name" value="P-loop containing nucleoside triphosphate hydrolases"/>
    <property type="match status" value="1"/>
</dbReference>
<dbReference type="Pfam" id="PF13167">
    <property type="entry name" value="GTP-bdg_N"/>
    <property type="match status" value="1"/>
</dbReference>
<evidence type="ECO:0000259" key="10">
    <source>
        <dbReference type="PROSITE" id="PS51705"/>
    </source>
</evidence>
<dbReference type="InterPro" id="IPR016496">
    <property type="entry name" value="GTPase_HflX"/>
</dbReference>
<organism evidence="11 12">
    <name type="scientific">Geodia barretti</name>
    <name type="common">Barrett's horny sponge</name>
    <dbReference type="NCBI Taxonomy" id="519541"/>
    <lineage>
        <taxon>Eukaryota</taxon>
        <taxon>Metazoa</taxon>
        <taxon>Porifera</taxon>
        <taxon>Demospongiae</taxon>
        <taxon>Heteroscleromorpha</taxon>
        <taxon>Tetractinellida</taxon>
        <taxon>Astrophorina</taxon>
        <taxon>Geodiidae</taxon>
        <taxon>Geodia</taxon>
    </lineage>
</organism>
<keyword evidence="9" id="KW-0175">Coiled coil</keyword>
<dbReference type="PRINTS" id="PR00326">
    <property type="entry name" value="GTP1OBG"/>
</dbReference>
<gene>
    <name evidence="11" type="ORF">GBAR_LOCUS875</name>
</gene>
<evidence type="ECO:0000256" key="9">
    <source>
        <dbReference type="SAM" id="Coils"/>
    </source>
</evidence>
<keyword evidence="6 7" id="KW-0342">GTP-binding</keyword>
<keyword evidence="4 7" id="KW-0547">Nucleotide-binding</keyword>
<evidence type="ECO:0000256" key="8">
    <source>
        <dbReference type="PIRSR" id="PIRSR006809-2"/>
    </source>
</evidence>
<dbReference type="Gene3D" id="6.10.250.2860">
    <property type="match status" value="1"/>
</dbReference>
<evidence type="ECO:0000256" key="1">
    <source>
        <dbReference type="ARBA" id="ARBA00004496"/>
    </source>
</evidence>
<feature type="binding site" evidence="7">
    <location>
        <begin position="233"/>
        <end position="237"/>
    </location>
    <ligand>
        <name>GTP</name>
        <dbReference type="ChEBI" id="CHEBI:37565"/>
    </ligand>
</feature>
<dbReference type="InterPro" id="IPR025121">
    <property type="entry name" value="GTPase_HflX_N"/>
</dbReference>
<reference evidence="11" key="1">
    <citation type="submission" date="2023-03" db="EMBL/GenBank/DDBJ databases">
        <authorList>
            <person name="Steffen K."/>
            <person name="Cardenas P."/>
        </authorList>
    </citation>
    <scope>NUCLEOTIDE SEQUENCE</scope>
</reference>
<dbReference type="Gene3D" id="3.40.50.11060">
    <property type="entry name" value="GTPase HflX, N-terminal domain"/>
    <property type="match status" value="1"/>
</dbReference>
<dbReference type="Proteomes" id="UP001174909">
    <property type="component" value="Unassembled WGS sequence"/>
</dbReference>
<evidence type="ECO:0000256" key="4">
    <source>
        <dbReference type="ARBA" id="ARBA00022741"/>
    </source>
</evidence>
<dbReference type="HAMAP" id="MF_00900">
    <property type="entry name" value="GTPase_HflX"/>
    <property type="match status" value="1"/>
</dbReference>
<dbReference type="Pfam" id="PF16360">
    <property type="entry name" value="GTP-bdg_M"/>
    <property type="match status" value="1"/>
</dbReference>
<dbReference type="InterPro" id="IPR032305">
    <property type="entry name" value="GTP-bd_M"/>
</dbReference>
<evidence type="ECO:0000256" key="5">
    <source>
        <dbReference type="ARBA" id="ARBA00022842"/>
    </source>
</evidence>
<sequence length="392" mass="43468">MKSTRPRLERAVLVGVELKRRRGLWGLEESLTELAELARSARAIVVATVTQRMDRPTQTYLGKGKLEELKGLLYAKRASTVICDDELTPTQQRNLEKELGGAKVIDRTALILDVFAQRARTKDGRLQVELAQHEYLLPRLAGQWTHLERLGGGIGTRGPGETQIETDRRLVRQRIQKLKRDLEDVRRHRARYRARRIEMEVPVVSLVGYTNAGKSSLLNRLTNADVMAENLLFSTLDPITRRIKTPAGRDVLLTDTVGFIQKLPTAVVAAFRATLEEVQESTLVLHVLDIAHPNAAQMAAVVEGILKDLGIADKPRLVALNKADLLDENVDAETLSRALQLADGELGGVFTSAETGTGLDTLLREIDDALSAEDEDRELTAVLDGTYGPRRI</sequence>
<dbReference type="InterPro" id="IPR030394">
    <property type="entry name" value="G_HFLX_dom"/>
</dbReference>
<dbReference type="Pfam" id="PF01926">
    <property type="entry name" value="MMR_HSR1"/>
    <property type="match status" value="1"/>
</dbReference>
<dbReference type="PROSITE" id="PS51705">
    <property type="entry name" value="G_HFLX"/>
    <property type="match status" value="1"/>
</dbReference>
<dbReference type="GO" id="GO:0005525">
    <property type="term" value="F:GTP binding"/>
    <property type="evidence" value="ECO:0007669"/>
    <property type="project" value="UniProtKB-KW"/>
</dbReference>
<evidence type="ECO:0000256" key="7">
    <source>
        <dbReference type="PIRSR" id="PIRSR006809-1"/>
    </source>
</evidence>
<evidence type="ECO:0000256" key="6">
    <source>
        <dbReference type="ARBA" id="ARBA00023134"/>
    </source>
</evidence>
<keyword evidence="2" id="KW-0963">Cytoplasm</keyword>
<name>A0AA35QU71_GEOBA</name>
<dbReference type="NCBIfam" id="TIGR03156">
    <property type="entry name" value="GTP_HflX"/>
    <property type="match status" value="1"/>
</dbReference>
<dbReference type="GO" id="GO:0046872">
    <property type="term" value="F:metal ion binding"/>
    <property type="evidence" value="ECO:0007669"/>
    <property type="project" value="UniProtKB-KW"/>
</dbReference>
<feature type="domain" description="Hflx-type G" evidence="10">
    <location>
        <begin position="202"/>
        <end position="374"/>
    </location>
</feature>
<evidence type="ECO:0000256" key="3">
    <source>
        <dbReference type="ARBA" id="ARBA00022723"/>
    </source>
</evidence>
<comment type="caution">
    <text evidence="11">The sequence shown here is derived from an EMBL/GenBank/DDBJ whole genome shotgun (WGS) entry which is preliminary data.</text>
</comment>
<protein>
    <submittedName>
        <fullName evidence="11">GTPase HflX</fullName>
    </submittedName>
</protein>
<dbReference type="FunFam" id="3.40.50.11060:FF:000001">
    <property type="entry name" value="GTPase HflX"/>
    <property type="match status" value="1"/>
</dbReference>
<dbReference type="InterPro" id="IPR042108">
    <property type="entry name" value="GTPase_HflX_N_sf"/>
</dbReference>
<proteinExistence type="inferred from homology"/>
<dbReference type="AlphaFoldDB" id="A0AA35QU71"/>
<dbReference type="PANTHER" id="PTHR10229">
    <property type="entry name" value="GTP-BINDING PROTEIN HFLX"/>
    <property type="match status" value="1"/>
</dbReference>
<comment type="subcellular location">
    <subcellularLocation>
        <location evidence="1">Cytoplasm</location>
    </subcellularLocation>
</comment>
<evidence type="ECO:0000313" key="12">
    <source>
        <dbReference type="Proteomes" id="UP001174909"/>
    </source>
</evidence>
<keyword evidence="12" id="KW-1185">Reference proteome</keyword>
<dbReference type="InterPro" id="IPR027417">
    <property type="entry name" value="P-loop_NTPase"/>
</dbReference>
<dbReference type="Gene3D" id="3.40.50.300">
    <property type="entry name" value="P-loop containing nucleotide triphosphate hydrolases"/>
    <property type="match status" value="1"/>
</dbReference>
<feature type="binding site" evidence="8">
    <location>
        <position position="215"/>
    </location>
    <ligand>
        <name>Mg(2+)</name>
        <dbReference type="ChEBI" id="CHEBI:18420"/>
    </ligand>
</feature>
<accession>A0AA35QU71</accession>
<feature type="binding site" evidence="7">
    <location>
        <begin position="321"/>
        <end position="324"/>
    </location>
    <ligand>
        <name>GTP</name>
        <dbReference type="ChEBI" id="CHEBI:37565"/>
    </ligand>
</feature>
<feature type="binding site" evidence="8">
    <location>
        <position position="235"/>
    </location>
    <ligand>
        <name>Mg(2+)</name>
        <dbReference type="ChEBI" id="CHEBI:18420"/>
    </ligand>
</feature>
<feature type="coiled-coil region" evidence="9">
    <location>
        <begin position="168"/>
        <end position="195"/>
    </location>
</feature>
<dbReference type="EMBL" id="CASHTH010000133">
    <property type="protein sequence ID" value="CAI7991986.1"/>
    <property type="molecule type" value="Genomic_DNA"/>
</dbReference>
<comment type="cofactor">
    <cofactor evidence="8">
        <name>Mg(2+)</name>
        <dbReference type="ChEBI" id="CHEBI:18420"/>
    </cofactor>
</comment>
<dbReference type="PIRSF" id="PIRSF006809">
    <property type="entry name" value="GTP-binding_hflX_prd"/>
    <property type="match status" value="1"/>
</dbReference>
<dbReference type="GO" id="GO:0005737">
    <property type="term" value="C:cytoplasm"/>
    <property type="evidence" value="ECO:0007669"/>
    <property type="project" value="UniProtKB-SubCell"/>
</dbReference>
<dbReference type="GO" id="GO:0043022">
    <property type="term" value="F:ribosome binding"/>
    <property type="evidence" value="ECO:0007669"/>
    <property type="project" value="TreeGrafter"/>
</dbReference>
<dbReference type="PANTHER" id="PTHR10229:SF0">
    <property type="entry name" value="GTP-BINDING PROTEIN 6-RELATED"/>
    <property type="match status" value="1"/>
</dbReference>
<keyword evidence="5 8" id="KW-0460">Magnesium</keyword>